<evidence type="ECO:0000256" key="10">
    <source>
        <dbReference type="ARBA" id="ARBA00040002"/>
    </source>
</evidence>
<evidence type="ECO:0000256" key="3">
    <source>
        <dbReference type="ARBA" id="ARBA00022574"/>
    </source>
</evidence>
<dbReference type="OrthoDB" id="10259804at2759"/>
<evidence type="ECO:0000256" key="6">
    <source>
        <dbReference type="ARBA" id="ARBA00023069"/>
    </source>
</evidence>
<evidence type="ECO:0000313" key="14">
    <source>
        <dbReference type="Proteomes" id="UP000018468"/>
    </source>
</evidence>
<dbReference type="InterPro" id="IPR050687">
    <property type="entry name" value="Dynein_IC"/>
</dbReference>
<reference evidence="14" key="1">
    <citation type="submission" date="2011-12" db="EMBL/GenBank/DDBJ databases">
        <title>The Draft Genome of Lepisosteus oculatus.</title>
        <authorList>
            <consortium name="The Broad Institute Genome Assembly &amp; Analysis Group"/>
            <consortium name="Computational R&amp;D Group"/>
            <consortium name="and Sequencing Platform"/>
            <person name="Di Palma F."/>
            <person name="Alfoldi J."/>
            <person name="Johnson J."/>
            <person name="Berlin A."/>
            <person name="Gnerre S."/>
            <person name="Jaffe D."/>
            <person name="MacCallum I."/>
            <person name="Young S."/>
            <person name="Walker B.J."/>
            <person name="Lander E.S."/>
            <person name="Lindblad-Toh K."/>
        </authorList>
    </citation>
    <scope>NUCLEOTIDE SEQUENCE [LARGE SCALE GENOMIC DNA]</scope>
</reference>
<dbReference type="InterPro" id="IPR015943">
    <property type="entry name" value="WD40/YVTN_repeat-like_dom_sf"/>
</dbReference>
<feature type="repeat" description="WD" evidence="12">
    <location>
        <begin position="660"/>
        <end position="692"/>
    </location>
</feature>
<dbReference type="KEGG" id="loc:102695796"/>
<comment type="subcellular location">
    <subcellularLocation>
        <location evidence="1">Cytoplasm</location>
        <location evidence="1">Cytoskeleton</location>
        <location evidence="1">Flagellum axoneme</location>
    </subcellularLocation>
    <subcellularLocation>
        <location evidence="9">Dynein axonemal particle</location>
    </subcellularLocation>
</comment>
<dbReference type="InterPro" id="IPR001680">
    <property type="entry name" value="WD40_rpt"/>
</dbReference>
<dbReference type="FunFam" id="2.130.10.10:FF:000379">
    <property type="entry name" value="WD repeat domain 78"/>
    <property type="match status" value="1"/>
</dbReference>
<protein>
    <recommendedName>
        <fullName evidence="10">Dynein axonemal intermediate chain 4</fullName>
    </recommendedName>
    <alternativeName>
        <fullName evidence="11">WD repeat-containing protein 78</fullName>
    </alternativeName>
</protein>
<dbReference type="GeneTree" id="ENSGT00940000156209"/>
<dbReference type="GO" id="GO:0003341">
    <property type="term" value="P:cilium movement"/>
    <property type="evidence" value="ECO:0000318"/>
    <property type="project" value="GO_Central"/>
</dbReference>
<dbReference type="GO" id="GO:0005858">
    <property type="term" value="C:axonemal dynein complex"/>
    <property type="evidence" value="ECO:0000318"/>
    <property type="project" value="GO_Central"/>
</dbReference>
<dbReference type="FunCoup" id="W5MJC2">
    <property type="interactions" value="202"/>
</dbReference>
<keyword evidence="8" id="KW-0966">Cell projection</keyword>
<dbReference type="GO" id="GO:0120293">
    <property type="term" value="C:dynein axonemal particle"/>
    <property type="evidence" value="ECO:0007669"/>
    <property type="project" value="UniProtKB-SubCell"/>
</dbReference>
<dbReference type="EMBL" id="AHAT01015973">
    <property type="status" value="NOT_ANNOTATED_CDS"/>
    <property type="molecule type" value="Genomic_DNA"/>
</dbReference>
<dbReference type="SUPFAM" id="SSF50978">
    <property type="entry name" value="WD40 repeat-like"/>
    <property type="match status" value="1"/>
</dbReference>
<evidence type="ECO:0000256" key="7">
    <source>
        <dbReference type="ARBA" id="ARBA00023212"/>
    </source>
</evidence>
<dbReference type="PANTHER" id="PTHR12442:SF12">
    <property type="entry name" value="DYNEIN AXONEMAL INTERMEDIATE CHAIN 4"/>
    <property type="match status" value="1"/>
</dbReference>
<dbReference type="PANTHER" id="PTHR12442">
    <property type="entry name" value="DYNEIN INTERMEDIATE CHAIN"/>
    <property type="match status" value="1"/>
</dbReference>
<dbReference type="InParanoid" id="W5MJC2"/>
<dbReference type="InterPro" id="IPR036322">
    <property type="entry name" value="WD40_repeat_dom_sf"/>
</dbReference>
<dbReference type="CTD" id="79819"/>
<dbReference type="PROSITE" id="PS50082">
    <property type="entry name" value="WD_REPEATS_2"/>
    <property type="match status" value="1"/>
</dbReference>
<keyword evidence="6" id="KW-0969">Cilium</keyword>
<evidence type="ECO:0000256" key="11">
    <source>
        <dbReference type="ARBA" id="ARBA00041557"/>
    </source>
</evidence>
<keyword evidence="2" id="KW-0963">Cytoplasm</keyword>
<dbReference type="Bgee" id="ENSLOCG00000007005">
    <property type="expression patterns" value="Expressed in testis and 8 other cell types or tissues"/>
</dbReference>
<evidence type="ECO:0000256" key="4">
    <source>
        <dbReference type="ARBA" id="ARBA00022737"/>
    </source>
</evidence>
<dbReference type="GO" id="GO:0045504">
    <property type="term" value="F:dynein heavy chain binding"/>
    <property type="evidence" value="ECO:0000318"/>
    <property type="project" value="GO_Central"/>
</dbReference>
<evidence type="ECO:0000256" key="1">
    <source>
        <dbReference type="ARBA" id="ARBA00004611"/>
    </source>
</evidence>
<keyword evidence="5" id="KW-0282">Flagellum</keyword>
<accession>W5MJC2</accession>
<keyword evidence="14" id="KW-1185">Reference proteome</keyword>
<keyword evidence="7" id="KW-0206">Cytoskeleton</keyword>
<dbReference type="STRING" id="7918.ENSLOCP00000008481"/>
<evidence type="ECO:0000256" key="5">
    <source>
        <dbReference type="ARBA" id="ARBA00022846"/>
    </source>
</evidence>
<dbReference type="Pfam" id="PF00400">
    <property type="entry name" value="WD40"/>
    <property type="match status" value="2"/>
</dbReference>
<dbReference type="AlphaFoldDB" id="W5MJC2"/>
<proteinExistence type="predicted"/>
<dbReference type="GO" id="GO:0045503">
    <property type="term" value="F:dynein light chain binding"/>
    <property type="evidence" value="ECO:0000318"/>
    <property type="project" value="GO_Central"/>
</dbReference>
<dbReference type="FunFam" id="2.130.10.10:FF:000373">
    <property type="entry name" value="WD repeat domain 78"/>
    <property type="match status" value="1"/>
</dbReference>
<name>W5MJC2_LEPOC</name>
<dbReference type="OMA" id="VFVWSIK"/>
<dbReference type="HOGENOM" id="CLU_015820_0_0_1"/>
<evidence type="ECO:0000256" key="2">
    <source>
        <dbReference type="ARBA" id="ARBA00022490"/>
    </source>
</evidence>
<reference evidence="13" key="2">
    <citation type="submission" date="2025-08" db="UniProtKB">
        <authorList>
            <consortium name="Ensembl"/>
        </authorList>
    </citation>
    <scope>IDENTIFICATION</scope>
</reference>
<keyword evidence="4" id="KW-0677">Repeat</keyword>
<evidence type="ECO:0000256" key="9">
    <source>
        <dbReference type="ARBA" id="ARBA00024190"/>
    </source>
</evidence>
<dbReference type="Proteomes" id="UP000018468">
    <property type="component" value="Linkage group LG10"/>
</dbReference>
<dbReference type="Ensembl" id="ENSLOCT00000008491.1">
    <property type="protein sequence ID" value="ENSLOCP00000008481.1"/>
    <property type="gene ID" value="ENSLOCG00000007005.1"/>
</dbReference>
<evidence type="ECO:0000313" key="13">
    <source>
        <dbReference type="Ensembl" id="ENSLOCP00000008481.1"/>
    </source>
</evidence>
<dbReference type="SMART" id="SM00320">
    <property type="entry name" value="WD40"/>
    <property type="match status" value="5"/>
</dbReference>
<evidence type="ECO:0000256" key="8">
    <source>
        <dbReference type="ARBA" id="ARBA00023273"/>
    </source>
</evidence>
<dbReference type="GeneID" id="102695796"/>
<dbReference type="Gene3D" id="2.130.10.10">
    <property type="entry name" value="YVTN repeat-like/Quinoprotein amine dehydrogenase"/>
    <property type="match status" value="1"/>
</dbReference>
<keyword evidence="3 12" id="KW-0853">WD repeat</keyword>
<evidence type="ECO:0000256" key="12">
    <source>
        <dbReference type="PROSITE-ProRule" id="PRU00221"/>
    </source>
</evidence>
<sequence length="807" mass="89634">MSHSTTKLKKPTVKVTASSRLNVNARIANASISGMNRLNQSVINRSGVGSMSRRSVSLQGDCKTLDKSPLQTTKQVAQVFDENGKDVTPQPLFHPDPSAVQSKQSKIFSSQETSANASDFLSTISVCQTGVNASFAGPFTRSVFGSSTVSRSSQSMMESMNEEIEDPGSKRDVTISLSDVQVRREEVQEQLTEEVLCSIVDRCLTETETIWLLDMPAVIVSLDSEEAETIKEKNSRYEEVCKNRAGNDQYVERMMQTFNGAPKTKEVQCEKINMVDAAVMATTWDMYDTFNTSTAEGEPIKALETDKSVRRESVSTHRLDASRAPERTMSIISTTSITSRSSSGMDIESAVLQMMPTEDELDPELILQSEKFQQDLFVMERILMENIFQPKLAAYRQLPILIDPDCIREEEGVIEGDKEEETAVETSAPALDRLWSFTCDLTKGRNVSSMAWNKKNTDLLAVGYGQFDFRDQKSGLVCCWSLKNPMWPERIFHCESGVTALDFSANSANLLAVGMHDGSIAIYSVQSKDKTPVIDSSDCANKHTSPVWQVKWIEQEKGTTGEDKGETLISVSAGGRITKWYLRKGLDCIDLIKLKRTRNEKVKKPAGEKERKTEALISRQAPGLCFDFHPKDSNIYLAGTEEGHIHKCSCSYNEQYLETYRAHKGPIYKIAWSPFCPDVFLSCSADWTIHLWRQDLFKPVLGFASTYRAVFDIMWSPKLATVFGAVNEGRVEIWNLGSSILDPIAVSSASPGIKLTSLLFANETDCILVGDSDGQVSVYEMKNLPTGNNTQVNALYDIIGSTLASQL</sequence>
<organism evidence="13 14">
    <name type="scientific">Lepisosteus oculatus</name>
    <name type="common">Spotted gar</name>
    <dbReference type="NCBI Taxonomy" id="7918"/>
    <lineage>
        <taxon>Eukaryota</taxon>
        <taxon>Metazoa</taxon>
        <taxon>Chordata</taxon>
        <taxon>Craniata</taxon>
        <taxon>Vertebrata</taxon>
        <taxon>Euteleostomi</taxon>
        <taxon>Actinopterygii</taxon>
        <taxon>Neopterygii</taxon>
        <taxon>Holostei</taxon>
        <taxon>Semionotiformes</taxon>
        <taxon>Lepisosteidae</taxon>
        <taxon>Lepisosteus</taxon>
    </lineage>
</organism>
<reference evidence="13" key="3">
    <citation type="submission" date="2025-09" db="UniProtKB">
        <authorList>
            <consortium name="Ensembl"/>
        </authorList>
    </citation>
    <scope>IDENTIFICATION</scope>
</reference>
<dbReference type="eggNOG" id="KOG1587">
    <property type="taxonomic scope" value="Eukaryota"/>
</dbReference>